<accession>A0A1X2CBP3</accession>
<organism evidence="1 2">
    <name type="scientific">Mycobacterium riyadhense</name>
    <dbReference type="NCBI Taxonomy" id="486698"/>
    <lineage>
        <taxon>Bacteria</taxon>
        <taxon>Bacillati</taxon>
        <taxon>Actinomycetota</taxon>
        <taxon>Actinomycetes</taxon>
        <taxon>Mycobacteriales</taxon>
        <taxon>Mycobacteriaceae</taxon>
        <taxon>Mycobacterium</taxon>
    </lineage>
</organism>
<reference evidence="1 2" key="1">
    <citation type="submission" date="2016-01" db="EMBL/GenBank/DDBJ databases">
        <title>The new phylogeny of the genus Mycobacterium.</title>
        <authorList>
            <person name="Tarcisio F."/>
            <person name="Conor M."/>
            <person name="Antonella G."/>
            <person name="Elisabetta G."/>
            <person name="Giulia F.S."/>
            <person name="Sara T."/>
            <person name="Anna F."/>
            <person name="Clotilde B."/>
            <person name="Roberto B."/>
            <person name="Veronica D.S."/>
            <person name="Fabio R."/>
            <person name="Monica P."/>
            <person name="Olivier J."/>
            <person name="Enrico T."/>
            <person name="Nicola S."/>
        </authorList>
    </citation>
    <scope>NUCLEOTIDE SEQUENCE [LARGE SCALE GENOMIC DNA]</scope>
    <source>
        <strain evidence="1 2">DSM 45176</strain>
    </source>
</reference>
<dbReference type="Proteomes" id="UP000193087">
    <property type="component" value="Unassembled WGS sequence"/>
</dbReference>
<proteinExistence type="predicted"/>
<dbReference type="GeneID" id="93492604"/>
<gene>
    <name evidence="1" type="ORF">AWC22_01280</name>
</gene>
<comment type="caution">
    <text evidence="1">The sequence shown here is derived from an EMBL/GenBank/DDBJ whole genome shotgun (WGS) entry which is preliminary data.</text>
</comment>
<dbReference type="OrthoDB" id="4640995at2"/>
<name>A0A1X2CBP3_9MYCO</name>
<sequence>MDAATEHDWVKDNLLIEGLQDSIYFGEVHSSFMRKTGQPRPPHEVQQLTLSMVRELVSEGLFVLGTIVGPKRNPRFEPWDLPLDAAMAEIEDAYVTHFDDRWSWITRCWLHLTDKGEKLALERYHADEPEP</sequence>
<evidence type="ECO:0000313" key="1">
    <source>
        <dbReference type="EMBL" id="ORW73194.1"/>
    </source>
</evidence>
<protein>
    <submittedName>
        <fullName evidence="1">Uncharacterized protein</fullName>
    </submittedName>
</protein>
<keyword evidence="2" id="KW-1185">Reference proteome</keyword>
<evidence type="ECO:0000313" key="2">
    <source>
        <dbReference type="Proteomes" id="UP000193087"/>
    </source>
</evidence>
<dbReference type="RefSeq" id="WP_085251598.1">
    <property type="nucleotide sequence ID" value="NZ_CAJMWI010000001.1"/>
</dbReference>
<dbReference type="AlphaFoldDB" id="A0A1X2CBP3"/>
<dbReference type="EMBL" id="LQPQ01000135">
    <property type="protein sequence ID" value="ORW73194.1"/>
    <property type="molecule type" value="Genomic_DNA"/>
</dbReference>